<evidence type="ECO:0000256" key="1">
    <source>
        <dbReference type="ARBA" id="ARBA00006739"/>
    </source>
</evidence>
<comment type="similarity">
    <text evidence="1">Belongs to the glycosyltransferase 2 family.</text>
</comment>
<accession>A0A0P8E2L3</accession>
<protein>
    <submittedName>
        <fullName evidence="5">Glycosyl transferase</fullName>
    </submittedName>
</protein>
<name>A0A0P8E2L3_9EURY</name>
<sequence>MTPKRTVIGTVSIIVLNWNGKQYLETCLSSLVRQTYKNIEIIFVDNGSSDGSIDFVRNEFPGVVILGHAANLGFAEGVNSGIRISGGEFIATINNDAQADDNWIKSLVEVMESDPGIGCCGSKMLRYYARNIIDSAGIVIYQNGNAYDRGREEKDTGQYDIMEEIFGPCAGAALYRREMLDEIGLFDKEYFAYFEDVDISFRMHLSGWKCIFVPDAIVYHMHSATAKSSSPFKIFFIERNKLWNMWKYFPVKMLLIQFPFTNIYYFRYLILFIKAFFGKTPEKEEPVLNYSFRSILFAVFRAKLSAYAKLPHILNQRMKLRSNGADFSRLDRWIIKSHERI</sequence>
<evidence type="ECO:0000256" key="3">
    <source>
        <dbReference type="ARBA" id="ARBA00022679"/>
    </source>
</evidence>
<organism evidence="5 6">
    <name type="scientific">Candidatus Methanoperedens nitratireducens</name>
    <dbReference type="NCBI Taxonomy" id="1392998"/>
    <lineage>
        <taxon>Archaea</taxon>
        <taxon>Methanobacteriati</taxon>
        <taxon>Methanobacteriota</taxon>
        <taxon>Stenosarchaea group</taxon>
        <taxon>Methanomicrobia</taxon>
        <taxon>Methanosarcinales</taxon>
        <taxon>ANME-2 cluster</taxon>
        <taxon>Candidatus Methanoperedentaceae</taxon>
        <taxon>Candidatus Methanoperedens</taxon>
    </lineage>
</organism>
<comment type="caution">
    <text evidence="5">The sequence shown here is derived from an EMBL/GenBank/DDBJ whole genome shotgun (WGS) entry which is preliminary data.</text>
</comment>
<proteinExistence type="inferred from homology"/>
<dbReference type="GO" id="GO:0016757">
    <property type="term" value="F:glycosyltransferase activity"/>
    <property type="evidence" value="ECO:0007669"/>
    <property type="project" value="UniProtKB-KW"/>
</dbReference>
<dbReference type="EMBL" id="LKCM01000074">
    <property type="protein sequence ID" value="KPQ44571.1"/>
    <property type="molecule type" value="Genomic_DNA"/>
</dbReference>
<dbReference type="SUPFAM" id="SSF53448">
    <property type="entry name" value="Nucleotide-diphospho-sugar transferases"/>
    <property type="match status" value="1"/>
</dbReference>
<dbReference type="InterPro" id="IPR001173">
    <property type="entry name" value="Glyco_trans_2-like"/>
</dbReference>
<evidence type="ECO:0000313" key="6">
    <source>
        <dbReference type="Proteomes" id="UP000050360"/>
    </source>
</evidence>
<keyword evidence="3 5" id="KW-0808">Transferase</keyword>
<evidence type="ECO:0000259" key="4">
    <source>
        <dbReference type="Pfam" id="PF00535"/>
    </source>
</evidence>
<dbReference type="Proteomes" id="UP000050360">
    <property type="component" value="Unassembled WGS sequence"/>
</dbReference>
<reference evidence="5 6" key="1">
    <citation type="submission" date="2015-09" db="EMBL/GenBank/DDBJ databases">
        <title>A metagenomics-based metabolic model of nitrate-dependent anaerobic oxidation of methane by Methanoperedens-like archaea.</title>
        <authorList>
            <person name="Arshad A."/>
            <person name="Speth D.R."/>
            <person name="De Graaf R.M."/>
            <person name="Op Den Camp H.J."/>
            <person name="Jetten M.S."/>
            <person name="Welte C.U."/>
        </authorList>
    </citation>
    <scope>NUCLEOTIDE SEQUENCE [LARGE SCALE GENOMIC DNA]</scope>
</reference>
<dbReference type="PANTHER" id="PTHR43179">
    <property type="entry name" value="RHAMNOSYLTRANSFERASE WBBL"/>
    <property type="match status" value="1"/>
</dbReference>
<dbReference type="AlphaFoldDB" id="A0A0P8E2L3"/>
<gene>
    <name evidence="5" type="ORF">MPEBLZ_00851</name>
</gene>
<feature type="domain" description="Glycosyltransferase 2-like" evidence="4">
    <location>
        <begin position="12"/>
        <end position="184"/>
    </location>
</feature>
<evidence type="ECO:0000256" key="2">
    <source>
        <dbReference type="ARBA" id="ARBA00022676"/>
    </source>
</evidence>
<evidence type="ECO:0000313" key="5">
    <source>
        <dbReference type="EMBL" id="KPQ44571.1"/>
    </source>
</evidence>
<dbReference type="PANTHER" id="PTHR43179:SF12">
    <property type="entry name" value="GALACTOFURANOSYLTRANSFERASE GLFT2"/>
    <property type="match status" value="1"/>
</dbReference>
<dbReference type="CDD" id="cd04186">
    <property type="entry name" value="GT_2_like_c"/>
    <property type="match status" value="1"/>
</dbReference>
<dbReference type="Gene3D" id="3.90.550.10">
    <property type="entry name" value="Spore Coat Polysaccharide Biosynthesis Protein SpsA, Chain A"/>
    <property type="match status" value="1"/>
</dbReference>
<dbReference type="InterPro" id="IPR029044">
    <property type="entry name" value="Nucleotide-diphossugar_trans"/>
</dbReference>
<keyword evidence="2" id="KW-0328">Glycosyltransferase</keyword>
<dbReference type="Pfam" id="PF00535">
    <property type="entry name" value="Glycos_transf_2"/>
    <property type="match status" value="1"/>
</dbReference>